<accession>A0A553NUS2</accession>
<dbReference type="SUPFAM" id="SSF48452">
    <property type="entry name" value="TPR-like"/>
    <property type="match status" value="1"/>
</dbReference>
<dbReference type="Pfam" id="PF23383">
    <property type="entry name" value="Beta-prop_IFT140_1st"/>
    <property type="match status" value="1"/>
</dbReference>
<dbReference type="InterPro" id="IPR001680">
    <property type="entry name" value="WD40_rpt"/>
</dbReference>
<evidence type="ECO:0000259" key="10">
    <source>
        <dbReference type="Pfam" id="PF24760"/>
    </source>
</evidence>
<dbReference type="InterPro" id="IPR056154">
    <property type="entry name" value="Beta-prop_IFT140_1st"/>
</dbReference>
<feature type="domain" description="IF140 C-terminal TPR" evidence="10">
    <location>
        <begin position="1185"/>
        <end position="1306"/>
    </location>
</feature>
<dbReference type="PANTHER" id="PTHR15722:SF7">
    <property type="entry name" value="INTRAFLAGELLAR TRANSPORT PROTEIN 140 HOMOLOG"/>
    <property type="match status" value="1"/>
</dbReference>
<dbReference type="PANTHER" id="PTHR15722">
    <property type="entry name" value="IFT140/172-RELATED"/>
    <property type="match status" value="1"/>
</dbReference>
<feature type="compositionally biased region" description="Polar residues" evidence="7">
    <location>
        <begin position="1338"/>
        <end position="1350"/>
    </location>
</feature>
<feature type="domain" description="IFT140 first beta-propeller" evidence="8">
    <location>
        <begin position="4"/>
        <end position="407"/>
    </location>
</feature>
<dbReference type="SMART" id="SM00320">
    <property type="entry name" value="WD40"/>
    <property type="match status" value="4"/>
</dbReference>
<evidence type="ECO:0000259" key="9">
    <source>
        <dbReference type="Pfam" id="PF23385"/>
    </source>
</evidence>
<organism evidence="12 13">
    <name type="scientific">Tigriopus californicus</name>
    <name type="common">Marine copepod</name>
    <dbReference type="NCBI Taxonomy" id="6832"/>
    <lineage>
        <taxon>Eukaryota</taxon>
        <taxon>Metazoa</taxon>
        <taxon>Ecdysozoa</taxon>
        <taxon>Arthropoda</taxon>
        <taxon>Crustacea</taxon>
        <taxon>Multicrustacea</taxon>
        <taxon>Hexanauplia</taxon>
        <taxon>Copepoda</taxon>
        <taxon>Harpacticoida</taxon>
        <taxon>Harpacticidae</taxon>
        <taxon>Tigriopus</taxon>
    </lineage>
</organism>
<dbReference type="InterPro" id="IPR036322">
    <property type="entry name" value="WD40_repeat_dom_sf"/>
</dbReference>
<evidence type="ECO:0000259" key="11">
    <source>
        <dbReference type="Pfam" id="PF24762"/>
    </source>
</evidence>
<evidence type="ECO:0000313" key="12">
    <source>
        <dbReference type="EMBL" id="TRY69166.1"/>
    </source>
</evidence>
<dbReference type="InterPro" id="IPR056168">
    <property type="entry name" value="TPR_IF140/IFT172/WDR19"/>
</dbReference>
<comment type="subcellular location">
    <subcellularLocation>
        <location evidence="1">Cell projection</location>
        <location evidence="1">Cilium</location>
    </subcellularLocation>
</comment>
<feature type="domain" description="IFT140 second beta-propeller" evidence="9">
    <location>
        <begin position="543"/>
        <end position="633"/>
    </location>
</feature>
<evidence type="ECO:0000256" key="1">
    <source>
        <dbReference type="ARBA" id="ARBA00004138"/>
    </source>
</evidence>
<dbReference type="Proteomes" id="UP000318571">
    <property type="component" value="Chromosome 1"/>
</dbReference>
<dbReference type="Gene3D" id="1.25.40.470">
    <property type="match status" value="2"/>
</dbReference>
<dbReference type="GO" id="GO:0036064">
    <property type="term" value="C:ciliary basal body"/>
    <property type="evidence" value="ECO:0007669"/>
    <property type="project" value="TreeGrafter"/>
</dbReference>
<comment type="caution">
    <text evidence="12">The sequence shown here is derived from an EMBL/GenBank/DDBJ whole genome shotgun (WGS) entry which is preliminary data.</text>
</comment>
<evidence type="ECO:0000259" key="8">
    <source>
        <dbReference type="Pfam" id="PF23383"/>
    </source>
</evidence>
<name>A0A553NUS2_TIGCA</name>
<dbReference type="GO" id="GO:0035721">
    <property type="term" value="P:intraciliary retrograde transport"/>
    <property type="evidence" value="ECO:0007669"/>
    <property type="project" value="TreeGrafter"/>
</dbReference>
<sequence>MSLFVDKVITPNESAIQVGMAWHPQFGLLALGSYSEDQGGVITIVDHTGFETESGRIPPHPTAQSSCLSWHPLKKLLVIGWDTGELYIYVNSQCLKVDALHNGPIHLAKWSSHGSSLITTDKNGSIIGWKSDGNAHLEMLFHHELKDEFTGLIFCPSHGHDQDLNEGGVGLSLTGLARAAVAGDEKALDLFSSWRPDLSRRAPTKPIENLNAYAGSGNGIIYSLNENGSCMEVLQADGAVKELLVMGSVLIIVTETMVIGQFQIEKDGSVTELSRVKLSSRMKENQICWVSSTQLAISSGETSLRVWNLKSDDNFVVSFEPTSNASEFITCLDFCPSKSILSAGTSAGNLIMWQLQSNTFGVVETNSRMLPISYIGNSIRSIQWGMSGGGKVLALSTIRQVFFLNEQDRAMAFSGGVSAVQISPTDVAVNFHNQDDPGKLTSNHPIERMYLTEAHIVLYGGGKIVTFEIQKDIKHMMSVGNFNVFCDEIAAHDQSIFTLETDRVFVRSFQGTIKQTLIMTEEEGTATTISVGSVILNGSIDNRNENSQPSALALRSQVKGRGIVSHAWDEREDHFLVCQTRPLLSENGEDEADKYVSLFFHEEHGLIVHDIFEAASARSSQLVGVDVPFVYVYNDHKVQEKEKGKEKDKDSKKSSVTSNVVEQVLLKDFEGLDASDKPTRDAVVKFCFNLSIGNMDEAFRAIKVINNKKVWGNLARMCVKSQRLDVATICLGKMEHSIGARAMRKMIQSKKSSDVKVATLAIYLNMPEEAERILFSSEQYELLNKFYQDSGKWQKALELADNYDRIHLRKTYYNYAKHLESKHDIDGAIAYYEKSGTSRFEVPRLLFEDWAALEAYVDKSDDKALKRWLAQYLESTGEMEMALQFYELAEDYLSLVRVHCYCENLEKASEIANSSGDRAACYHLARQFENMDDIQSAIHFFTKAQAYSNAIRICKEQGYDDHIWNLALLASPNEKLDAAKHFEKSNRPMYDRAVILYEKAGYFGKALDLAIQTNQHNTLQGITKHLSQHTDPLLLSKAANFFLENKQYDKAVDLFVVSHQVQQALDLCLQYNINITNEMAEKLAQTTEGGEADPAVLNKLAEVCYRQGNYHLATKKWTQAGNRLQAMKALLKSGDTEKIIYFANVSRDRDIYILAGNYLQTLDWRNNGNIMKNIIAFYQKSKAYDLLGWFYQACADVEIDEYQNYEKALGALSECVASLQKHGSSMELADKTTAVLRNMELIQKFVDCQQHYPDHPTEAMQVCRDLLQEEEINAAVRKGDIYGFMIEHFAKTQDYRSAQQMIEELRRSIPNVNLAYYVNSDVLLTIEKSLGVSLLPDSASTKRGANSNANYVEDGNEDGYQDGGDSVLSD</sequence>
<feature type="region of interest" description="Disordered" evidence="7">
    <location>
        <begin position="1337"/>
        <end position="1370"/>
    </location>
</feature>
<dbReference type="STRING" id="6832.A0A553NUS2"/>
<evidence type="ECO:0000256" key="2">
    <source>
        <dbReference type="ARBA" id="ARBA00022574"/>
    </source>
</evidence>
<feature type="domain" description="IFT140 second beta-propeller" evidence="9">
    <location>
        <begin position="416"/>
        <end position="532"/>
    </location>
</feature>
<evidence type="ECO:0000256" key="3">
    <source>
        <dbReference type="ARBA" id="ARBA00022737"/>
    </source>
</evidence>
<dbReference type="EMBL" id="VCGU01000010">
    <property type="protein sequence ID" value="TRY69166.1"/>
    <property type="molecule type" value="Genomic_DNA"/>
</dbReference>
<dbReference type="GO" id="GO:0005930">
    <property type="term" value="C:axoneme"/>
    <property type="evidence" value="ECO:0007669"/>
    <property type="project" value="TreeGrafter"/>
</dbReference>
<dbReference type="GO" id="GO:0030991">
    <property type="term" value="C:intraciliary transport particle A"/>
    <property type="evidence" value="ECO:0007669"/>
    <property type="project" value="TreeGrafter"/>
</dbReference>
<gene>
    <name evidence="12" type="ORF">TCAL_05644</name>
</gene>
<keyword evidence="13" id="KW-1185">Reference proteome</keyword>
<dbReference type="SUPFAM" id="SSF50978">
    <property type="entry name" value="WD40 repeat-like"/>
    <property type="match status" value="1"/>
</dbReference>
<keyword evidence="2" id="KW-0853">WD repeat</keyword>
<keyword evidence="3" id="KW-0677">Repeat</keyword>
<dbReference type="OMA" id="YAQFMES"/>
<proteinExistence type="predicted"/>
<evidence type="ECO:0000256" key="5">
    <source>
        <dbReference type="ARBA" id="ARBA00023069"/>
    </source>
</evidence>
<dbReference type="InterPro" id="IPR015943">
    <property type="entry name" value="WD40/YVTN_repeat-like_dom_sf"/>
</dbReference>
<feature type="domain" description="IF140/IFT172/WDR19 TPR" evidence="11">
    <location>
        <begin position="693"/>
        <end position="1177"/>
    </location>
</feature>
<dbReference type="Pfam" id="PF23385">
    <property type="entry name" value="Beta-prop_IFT140_2nd"/>
    <property type="match status" value="2"/>
</dbReference>
<keyword evidence="6" id="KW-0966">Cell projection</keyword>
<dbReference type="InterPro" id="IPR011990">
    <property type="entry name" value="TPR-like_helical_dom_sf"/>
</dbReference>
<dbReference type="FunFam" id="1.25.40.470:FF:000028">
    <property type="entry name" value="Intraflagellar transport protein 140-like protein"/>
    <property type="match status" value="1"/>
</dbReference>
<keyword evidence="4" id="KW-0802">TPR repeat</keyword>
<reference evidence="12 13" key="1">
    <citation type="journal article" date="2018" name="Nat. Ecol. Evol.">
        <title>Genomic signatures of mitonuclear coevolution across populations of Tigriopus californicus.</title>
        <authorList>
            <person name="Barreto F.S."/>
            <person name="Watson E.T."/>
            <person name="Lima T.G."/>
            <person name="Willett C.S."/>
            <person name="Edmands S."/>
            <person name="Li W."/>
            <person name="Burton R.S."/>
        </authorList>
    </citation>
    <scope>NUCLEOTIDE SEQUENCE [LARGE SCALE GENOMIC DNA]</scope>
    <source>
        <strain evidence="12 13">San Diego</strain>
    </source>
</reference>
<dbReference type="InterPro" id="IPR056155">
    <property type="entry name" value="Beta-prop_IFT140_2nd"/>
</dbReference>
<protein>
    <submittedName>
        <fullName evidence="12">Uncharacterized protein</fullName>
    </submittedName>
</protein>
<keyword evidence="5" id="KW-0969">Cilium</keyword>
<dbReference type="Pfam" id="PF24760">
    <property type="entry name" value="TPR_IF140_C"/>
    <property type="match status" value="1"/>
</dbReference>
<evidence type="ECO:0000313" key="13">
    <source>
        <dbReference type="Proteomes" id="UP000318571"/>
    </source>
</evidence>
<dbReference type="Gene3D" id="2.130.10.10">
    <property type="entry name" value="YVTN repeat-like/Quinoprotein amine dehydrogenase"/>
    <property type="match status" value="2"/>
</dbReference>
<evidence type="ECO:0000256" key="6">
    <source>
        <dbReference type="ARBA" id="ARBA00023273"/>
    </source>
</evidence>
<evidence type="ECO:0000256" key="4">
    <source>
        <dbReference type="ARBA" id="ARBA00022803"/>
    </source>
</evidence>
<dbReference type="Pfam" id="PF24762">
    <property type="entry name" value="TPR_IF140-IFT172"/>
    <property type="match status" value="1"/>
</dbReference>
<evidence type="ECO:0000256" key="7">
    <source>
        <dbReference type="SAM" id="MobiDB-lite"/>
    </source>
</evidence>
<dbReference type="InterPro" id="IPR056156">
    <property type="entry name" value="TPR_IF140_C"/>
</dbReference>